<evidence type="ECO:0000256" key="1">
    <source>
        <dbReference type="ARBA" id="ARBA00010574"/>
    </source>
</evidence>
<organism evidence="3 4">
    <name type="scientific">[Eubacterium] hominis</name>
    <dbReference type="NCBI Taxonomy" id="2764325"/>
    <lineage>
        <taxon>Bacteria</taxon>
        <taxon>Bacillati</taxon>
        <taxon>Bacillota</taxon>
        <taxon>Erysipelotrichia</taxon>
        <taxon>Erysipelotrichales</taxon>
        <taxon>Erysipelotrichaceae</taxon>
        <taxon>Amedibacillus</taxon>
    </lineage>
</organism>
<dbReference type="HAMAP" id="MF_01477">
    <property type="entry name" value="Iojap_RsfS"/>
    <property type="match status" value="1"/>
</dbReference>
<keyword evidence="2" id="KW-0678">Repressor</keyword>
<dbReference type="NCBIfam" id="TIGR00090">
    <property type="entry name" value="rsfS_iojap_ybeB"/>
    <property type="match status" value="1"/>
</dbReference>
<reference evidence="3 4" key="1">
    <citation type="submission" date="2020-08" db="EMBL/GenBank/DDBJ databases">
        <authorList>
            <person name="Liu C."/>
            <person name="Sun Q."/>
        </authorList>
    </citation>
    <scope>NUCLEOTIDE SEQUENCE [LARGE SCALE GENOMIC DNA]</scope>
    <source>
        <strain evidence="3 4">NSJ-61</strain>
    </source>
</reference>
<evidence type="ECO:0000313" key="3">
    <source>
        <dbReference type="EMBL" id="QNM11674.1"/>
    </source>
</evidence>
<sequence length="112" mass="13167">MSEMLEVLRKAIDEKKGERTIIYEFSSLNPFIDHVIITEASNLRQVYAIASNIVDRMKEHNFPVRSMEGDKDSRWVLVDLHSVIVHVFLDEERDHFQLEKLYADLPCEDFSL</sequence>
<keyword evidence="2" id="KW-0963">Cytoplasm</keyword>
<dbReference type="Pfam" id="PF02410">
    <property type="entry name" value="RsfS"/>
    <property type="match status" value="1"/>
</dbReference>
<dbReference type="GO" id="GO:0005737">
    <property type="term" value="C:cytoplasm"/>
    <property type="evidence" value="ECO:0007669"/>
    <property type="project" value="UniProtKB-SubCell"/>
</dbReference>
<comment type="function">
    <text evidence="2">Functions as a ribosomal silencing factor. Interacts with ribosomal protein uL14 (rplN), blocking formation of intersubunit bridge B8. Prevents association of the 30S and 50S ribosomal subunits and the formation of functional ribosomes, thus repressing translation.</text>
</comment>
<dbReference type="GO" id="GO:0043023">
    <property type="term" value="F:ribosomal large subunit binding"/>
    <property type="evidence" value="ECO:0007669"/>
    <property type="project" value="TreeGrafter"/>
</dbReference>
<dbReference type="GO" id="GO:0017148">
    <property type="term" value="P:negative regulation of translation"/>
    <property type="evidence" value="ECO:0007669"/>
    <property type="project" value="UniProtKB-UniRule"/>
</dbReference>
<dbReference type="SUPFAM" id="SSF81301">
    <property type="entry name" value="Nucleotidyltransferase"/>
    <property type="match status" value="1"/>
</dbReference>
<comment type="subunit">
    <text evidence="2">Interacts with ribosomal protein uL14 (rplN).</text>
</comment>
<dbReference type="RefSeq" id="WP_117452266.1">
    <property type="nucleotide sequence ID" value="NZ_CP060636.1"/>
</dbReference>
<dbReference type="InterPro" id="IPR004394">
    <property type="entry name" value="Iojap/RsfS/C7orf30"/>
</dbReference>
<dbReference type="GO" id="GO:0090071">
    <property type="term" value="P:negative regulation of ribosome biogenesis"/>
    <property type="evidence" value="ECO:0007669"/>
    <property type="project" value="UniProtKB-UniRule"/>
</dbReference>
<dbReference type="AlphaFoldDB" id="A0A7G9GLJ2"/>
<dbReference type="Gene3D" id="3.30.460.10">
    <property type="entry name" value="Beta Polymerase, domain 2"/>
    <property type="match status" value="1"/>
</dbReference>
<dbReference type="GO" id="GO:0042256">
    <property type="term" value="P:cytosolic ribosome assembly"/>
    <property type="evidence" value="ECO:0007669"/>
    <property type="project" value="UniProtKB-UniRule"/>
</dbReference>
<evidence type="ECO:0000313" key="4">
    <source>
        <dbReference type="Proteomes" id="UP000515856"/>
    </source>
</evidence>
<comment type="subcellular location">
    <subcellularLocation>
        <location evidence="2">Cytoplasm</location>
    </subcellularLocation>
</comment>
<keyword evidence="2" id="KW-0810">Translation regulation</keyword>
<protein>
    <recommendedName>
        <fullName evidence="2">Ribosomal silencing factor RsfS</fullName>
    </recommendedName>
</protein>
<keyword evidence="4" id="KW-1185">Reference proteome</keyword>
<dbReference type="Proteomes" id="UP000515856">
    <property type="component" value="Chromosome"/>
</dbReference>
<dbReference type="PANTHER" id="PTHR21043:SF0">
    <property type="entry name" value="MITOCHONDRIAL ASSEMBLY OF RIBOSOMAL LARGE SUBUNIT PROTEIN 1"/>
    <property type="match status" value="1"/>
</dbReference>
<accession>A0A7G9GLJ2</accession>
<comment type="similarity">
    <text evidence="1 2">Belongs to the Iojap/RsfS family.</text>
</comment>
<dbReference type="EMBL" id="CP060636">
    <property type="protein sequence ID" value="QNM11674.1"/>
    <property type="molecule type" value="Genomic_DNA"/>
</dbReference>
<dbReference type="KEGG" id="ehn:H9Q80_15700"/>
<evidence type="ECO:0000256" key="2">
    <source>
        <dbReference type="HAMAP-Rule" id="MF_01477"/>
    </source>
</evidence>
<name>A0A7G9GLJ2_9FIRM</name>
<gene>
    <name evidence="2 3" type="primary">rsfS</name>
    <name evidence="3" type="ORF">H9Q80_15700</name>
</gene>
<proteinExistence type="inferred from homology"/>
<dbReference type="PANTHER" id="PTHR21043">
    <property type="entry name" value="IOJAP SUPERFAMILY ORTHOLOG"/>
    <property type="match status" value="1"/>
</dbReference>
<dbReference type="InterPro" id="IPR043519">
    <property type="entry name" value="NT_sf"/>
</dbReference>